<dbReference type="Gene3D" id="3.40.50.300">
    <property type="entry name" value="P-loop containing nucleotide triphosphate hydrolases"/>
    <property type="match status" value="1"/>
</dbReference>
<proteinExistence type="inferred from homology"/>
<dbReference type="Proteomes" id="UP001476583">
    <property type="component" value="Chromosome"/>
</dbReference>
<gene>
    <name evidence="5" type="ORF">WG219_00935</name>
</gene>
<dbReference type="Pfam" id="PF00005">
    <property type="entry name" value="ABC_tran"/>
    <property type="match status" value="1"/>
</dbReference>
<evidence type="ECO:0000256" key="3">
    <source>
        <dbReference type="ARBA" id="ARBA00022840"/>
    </source>
</evidence>
<dbReference type="SUPFAM" id="SSF52540">
    <property type="entry name" value="P-loop containing nucleoside triphosphate hydrolases"/>
    <property type="match status" value="1"/>
</dbReference>
<sequence>MLQIENMGIRRGADYRISLPRLSLGRGEVAAITGASGCGKSTLLEMIGLILRPEELGRFQLGDSNALDVAALVQADEQARLADIRAQRLGFVLQTGGLLPFLSVRQNIELPRRMLGLPNKSELVEEAIGRLRLQALLDKRPAQLSIGERQRASFVRAIAHEPDLLLADEPTAALDPHQARNLFELIIEIVQRFQIAALLVTHDWDLVHDCGIRNIVGTLQNGKGTVFHDKG</sequence>
<evidence type="ECO:0000313" key="6">
    <source>
        <dbReference type="Proteomes" id="UP001476583"/>
    </source>
</evidence>
<organism evidence="5 6">
    <name type="scientific">Ectopseudomonas mendocina</name>
    <name type="common">Pseudomonas mendocina</name>
    <dbReference type="NCBI Taxonomy" id="300"/>
    <lineage>
        <taxon>Bacteria</taxon>
        <taxon>Pseudomonadati</taxon>
        <taxon>Pseudomonadota</taxon>
        <taxon>Gammaproteobacteria</taxon>
        <taxon>Pseudomonadales</taxon>
        <taxon>Pseudomonadaceae</taxon>
        <taxon>Ectopseudomonas</taxon>
    </lineage>
</organism>
<dbReference type="PROSITE" id="PS50893">
    <property type="entry name" value="ABC_TRANSPORTER_2"/>
    <property type="match status" value="1"/>
</dbReference>
<reference evidence="5 6" key="1">
    <citation type="submission" date="2024-03" db="EMBL/GenBank/DDBJ databases">
        <title>Complete genome of BD2.</title>
        <authorList>
            <person name="Cao G."/>
        </authorList>
    </citation>
    <scope>NUCLEOTIDE SEQUENCE [LARGE SCALE GENOMIC DNA]</scope>
    <source>
        <strain evidence="5 6">BD2</strain>
    </source>
</reference>
<dbReference type="InterPro" id="IPR003593">
    <property type="entry name" value="AAA+_ATPase"/>
</dbReference>
<keyword evidence="3 5" id="KW-0067">ATP-binding</keyword>
<keyword evidence="6" id="KW-1185">Reference proteome</keyword>
<dbReference type="SMART" id="SM00382">
    <property type="entry name" value="AAA"/>
    <property type="match status" value="1"/>
</dbReference>
<feature type="domain" description="ABC transporter" evidence="4">
    <location>
        <begin position="2"/>
        <end position="228"/>
    </location>
</feature>
<accession>A0ABZ2RJ42</accession>
<dbReference type="EMBL" id="CP148074">
    <property type="protein sequence ID" value="WXL26088.1"/>
    <property type="molecule type" value="Genomic_DNA"/>
</dbReference>
<dbReference type="InterPro" id="IPR027417">
    <property type="entry name" value="P-loop_NTPase"/>
</dbReference>
<comment type="similarity">
    <text evidence="1">Belongs to the ABC transporter superfamily.</text>
</comment>
<dbReference type="InterPro" id="IPR015854">
    <property type="entry name" value="ABC_transpr_LolD-like"/>
</dbReference>
<keyword evidence="2" id="KW-0547">Nucleotide-binding</keyword>
<dbReference type="PANTHER" id="PTHR24220">
    <property type="entry name" value="IMPORT ATP-BINDING PROTEIN"/>
    <property type="match status" value="1"/>
</dbReference>
<dbReference type="GO" id="GO:0005524">
    <property type="term" value="F:ATP binding"/>
    <property type="evidence" value="ECO:0007669"/>
    <property type="project" value="UniProtKB-KW"/>
</dbReference>
<evidence type="ECO:0000259" key="4">
    <source>
        <dbReference type="PROSITE" id="PS50893"/>
    </source>
</evidence>
<evidence type="ECO:0000256" key="2">
    <source>
        <dbReference type="ARBA" id="ARBA00022741"/>
    </source>
</evidence>
<evidence type="ECO:0000256" key="1">
    <source>
        <dbReference type="ARBA" id="ARBA00005417"/>
    </source>
</evidence>
<dbReference type="PANTHER" id="PTHR24220:SF689">
    <property type="entry name" value="LIPOPROTEIN-RELEASING SYSTEM ATP-BINDING PROTEIN LOLD"/>
    <property type="match status" value="1"/>
</dbReference>
<protein>
    <submittedName>
        <fullName evidence="5">ATP-binding cassette domain-containing protein</fullName>
    </submittedName>
</protein>
<dbReference type="InterPro" id="IPR003439">
    <property type="entry name" value="ABC_transporter-like_ATP-bd"/>
</dbReference>
<name>A0ABZ2RJ42_ECTME</name>
<evidence type="ECO:0000313" key="5">
    <source>
        <dbReference type="EMBL" id="WXL26088.1"/>
    </source>
</evidence>